<dbReference type="AlphaFoldDB" id="A0A9P6CQC8"/>
<keyword evidence="2" id="KW-1185">Reference proteome</keyword>
<accession>A0A9P6CQC8</accession>
<evidence type="ECO:0000313" key="2">
    <source>
        <dbReference type="Proteomes" id="UP000807469"/>
    </source>
</evidence>
<reference evidence="1" key="1">
    <citation type="submission" date="2020-11" db="EMBL/GenBank/DDBJ databases">
        <authorList>
            <consortium name="DOE Joint Genome Institute"/>
            <person name="Ahrendt S."/>
            <person name="Riley R."/>
            <person name="Andreopoulos W."/>
            <person name="Labutti K."/>
            <person name="Pangilinan J."/>
            <person name="Ruiz-Duenas F.J."/>
            <person name="Barrasa J.M."/>
            <person name="Sanchez-Garcia M."/>
            <person name="Camarero S."/>
            <person name="Miyauchi S."/>
            <person name="Serrano A."/>
            <person name="Linde D."/>
            <person name="Babiker R."/>
            <person name="Drula E."/>
            <person name="Ayuso-Fernandez I."/>
            <person name="Pacheco R."/>
            <person name="Padilla G."/>
            <person name="Ferreira P."/>
            <person name="Barriuso J."/>
            <person name="Kellner H."/>
            <person name="Castanera R."/>
            <person name="Alfaro M."/>
            <person name="Ramirez L."/>
            <person name="Pisabarro A.G."/>
            <person name="Kuo A."/>
            <person name="Tritt A."/>
            <person name="Lipzen A."/>
            <person name="He G."/>
            <person name="Yan M."/>
            <person name="Ng V."/>
            <person name="Cullen D."/>
            <person name="Martin F."/>
            <person name="Rosso M.-N."/>
            <person name="Henrissat B."/>
            <person name="Hibbett D."/>
            <person name="Martinez A.T."/>
            <person name="Grigoriev I.V."/>
        </authorList>
    </citation>
    <scope>NUCLEOTIDE SEQUENCE</scope>
    <source>
        <strain evidence="1">CIRM-BRFM 674</strain>
    </source>
</reference>
<dbReference type="Proteomes" id="UP000807469">
    <property type="component" value="Unassembled WGS sequence"/>
</dbReference>
<sequence length="100" mass="11023">MGALQKEGIVVASYWSDKAAVEGASVGGIVGRRGWWALCWWLPSRPVVLGLAVFTLVVEPAGRHRHVGYRARSSGVAVTRRREVVGHHKRGLWLALGRQR</sequence>
<evidence type="ECO:0000313" key="1">
    <source>
        <dbReference type="EMBL" id="KAF9475671.1"/>
    </source>
</evidence>
<organism evidence="1 2">
    <name type="scientific">Pholiota conissans</name>
    <dbReference type="NCBI Taxonomy" id="109636"/>
    <lineage>
        <taxon>Eukaryota</taxon>
        <taxon>Fungi</taxon>
        <taxon>Dikarya</taxon>
        <taxon>Basidiomycota</taxon>
        <taxon>Agaricomycotina</taxon>
        <taxon>Agaricomycetes</taxon>
        <taxon>Agaricomycetidae</taxon>
        <taxon>Agaricales</taxon>
        <taxon>Agaricineae</taxon>
        <taxon>Strophariaceae</taxon>
        <taxon>Pholiota</taxon>
    </lineage>
</organism>
<gene>
    <name evidence="1" type="ORF">BDN70DRAFT_897979</name>
</gene>
<name>A0A9P6CQC8_9AGAR</name>
<dbReference type="EMBL" id="MU155323">
    <property type="protein sequence ID" value="KAF9475671.1"/>
    <property type="molecule type" value="Genomic_DNA"/>
</dbReference>
<protein>
    <submittedName>
        <fullName evidence="1">Uncharacterized protein</fullName>
    </submittedName>
</protein>
<proteinExistence type="predicted"/>
<comment type="caution">
    <text evidence="1">The sequence shown here is derived from an EMBL/GenBank/DDBJ whole genome shotgun (WGS) entry which is preliminary data.</text>
</comment>